<dbReference type="Proteomes" id="UP000012073">
    <property type="component" value="Unassembled WGS sequence"/>
</dbReference>
<accession>R7Q449</accession>
<feature type="compositionally biased region" description="Polar residues" evidence="1">
    <location>
        <begin position="638"/>
        <end position="655"/>
    </location>
</feature>
<feature type="compositionally biased region" description="Polar residues" evidence="1">
    <location>
        <begin position="254"/>
        <end position="266"/>
    </location>
</feature>
<organism evidence="2 3">
    <name type="scientific">Chondrus crispus</name>
    <name type="common">Carrageen Irish moss</name>
    <name type="synonym">Polymorpha crispa</name>
    <dbReference type="NCBI Taxonomy" id="2769"/>
    <lineage>
        <taxon>Eukaryota</taxon>
        <taxon>Rhodophyta</taxon>
        <taxon>Florideophyceae</taxon>
        <taxon>Rhodymeniophycidae</taxon>
        <taxon>Gigartinales</taxon>
        <taxon>Gigartinaceae</taxon>
        <taxon>Chondrus</taxon>
    </lineage>
</organism>
<evidence type="ECO:0000313" key="2">
    <source>
        <dbReference type="EMBL" id="CDF32116.1"/>
    </source>
</evidence>
<dbReference type="KEGG" id="ccp:CHC_T00001356001"/>
<feature type="compositionally biased region" description="Polar residues" evidence="1">
    <location>
        <begin position="308"/>
        <end position="320"/>
    </location>
</feature>
<feature type="compositionally biased region" description="Polar residues" evidence="1">
    <location>
        <begin position="344"/>
        <end position="363"/>
    </location>
</feature>
<proteinExistence type="predicted"/>
<feature type="region of interest" description="Disordered" evidence="1">
    <location>
        <begin position="308"/>
        <end position="380"/>
    </location>
</feature>
<feature type="region of interest" description="Disordered" evidence="1">
    <location>
        <begin position="676"/>
        <end position="699"/>
    </location>
</feature>
<feature type="compositionally biased region" description="Basic and acidic residues" evidence="1">
    <location>
        <begin position="786"/>
        <end position="800"/>
    </location>
</feature>
<feature type="region of interest" description="Disordered" evidence="1">
    <location>
        <begin position="190"/>
        <end position="242"/>
    </location>
</feature>
<dbReference type="RefSeq" id="XP_005711781.1">
    <property type="nucleotide sequence ID" value="XM_005711724.1"/>
</dbReference>
<gene>
    <name evidence="2" type="ORF">CHC_T00001356001</name>
</gene>
<dbReference type="GeneID" id="17319562"/>
<feature type="region of interest" description="Disordered" evidence="1">
    <location>
        <begin position="254"/>
        <end position="281"/>
    </location>
</feature>
<dbReference type="AlphaFoldDB" id="R7Q449"/>
<feature type="region of interest" description="Disordered" evidence="1">
    <location>
        <begin position="1"/>
        <end position="157"/>
    </location>
</feature>
<reference evidence="3" key="1">
    <citation type="journal article" date="2013" name="Proc. Natl. Acad. Sci. U.S.A.">
        <title>Genome structure and metabolic features in the red seaweed Chondrus crispus shed light on evolution of the Archaeplastida.</title>
        <authorList>
            <person name="Collen J."/>
            <person name="Porcel B."/>
            <person name="Carre W."/>
            <person name="Ball S.G."/>
            <person name="Chaparro C."/>
            <person name="Tonon T."/>
            <person name="Barbeyron T."/>
            <person name="Michel G."/>
            <person name="Noel B."/>
            <person name="Valentin K."/>
            <person name="Elias M."/>
            <person name="Artiguenave F."/>
            <person name="Arun A."/>
            <person name="Aury J.M."/>
            <person name="Barbosa-Neto J.F."/>
            <person name="Bothwell J.H."/>
            <person name="Bouget F.Y."/>
            <person name="Brillet L."/>
            <person name="Cabello-Hurtado F."/>
            <person name="Capella-Gutierrez S."/>
            <person name="Charrier B."/>
            <person name="Cladiere L."/>
            <person name="Cock J.M."/>
            <person name="Coelho S.M."/>
            <person name="Colleoni C."/>
            <person name="Czjzek M."/>
            <person name="Da Silva C."/>
            <person name="Delage L."/>
            <person name="Denoeud F."/>
            <person name="Deschamps P."/>
            <person name="Dittami S.M."/>
            <person name="Gabaldon T."/>
            <person name="Gachon C.M."/>
            <person name="Groisillier A."/>
            <person name="Herve C."/>
            <person name="Jabbari K."/>
            <person name="Katinka M."/>
            <person name="Kloareg B."/>
            <person name="Kowalczyk N."/>
            <person name="Labadie K."/>
            <person name="Leblanc C."/>
            <person name="Lopez P.J."/>
            <person name="McLachlan D.H."/>
            <person name="Meslet-Cladiere L."/>
            <person name="Moustafa A."/>
            <person name="Nehr Z."/>
            <person name="Nyvall Collen P."/>
            <person name="Panaud O."/>
            <person name="Partensky F."/>
            <person name="Poulain J."/>
            <person name="Rensing S.A."/>
            <person name="Rousvoal S."/>
            <person name="Samson G."/>
            <person name="Symeonidi A."/>
            <person name="Weissenbach J."/>
            <person name="Zambounis A."/>
            <person name="Wincker P."/>
            <person name="Boyen C."/>
        </authorList>
    </citation>
    <scope>NUCLEOTIDE SEQUENCE [LARGE SCALE GENOMIC DNA]</scope>
    <source>
        <strain evidence="3">cv. Stackhouse</strain>
    </source>
</reference>
<sequence>MRHPKSGPEEDAEEDAHRGKFKSLDSFLAHASDPRLGTAHPAATAEKGLPERPVRRLQSVESSPDVSRFVRQLPKSVQEKKKKGRDHLEDTTVSKDVSPPEISDLSPVAKHIDAILVPAGPQHPHTQVPILFGQASDDSSADDSSDDCIHPQPQLSFDHELQYQQDLDDSASDAEYYHREGVLNACKSAASHHVAHPEPHHPDTSSDYMSFEEVDHHSSAGEETASEEEPSPSLSETEEIECVPHPRVAAPIRETSSLLSPQSSDGQVERYHSTHNSTPLPLVQSAEATPLSANHVLPGTRVDDIAQASQPAVQTRSVSTAPDAVPKTSETTVEGTVHSPLSHHATSTRMSLTSENNSLTSANADRLDSPSDEQATPKVPFTLQRGRRGKSSVRVHHPDSKSLVAKRVDDYESFLALTEAEINASIKLPLPTVTAGVAANFASSKTASPPSLERSFTVERRSKRLTNESLVLSSCTTKSAGSQGPISFASGAESLFRADGDGGEAQEFDRCNTMEMQSPVRLRMQQCDSSKVTVSEGLPPSSKPANPTQFDVFDAPPAAESLQELIPEYVPRVQPDFAMAPQEDFGDKVRSPDPNLFPECPLEEMPEISLEDDTIVRVESMEKLPSFSLSRQGSLASLQTETYSSPTSPDQSAASQAGFRAQRHDKWRASDHDLFAEDPMTESSTNTGNLYGQADTRRRMEKRITENDLGSVIDSAYFENSLVDDFDSSNMIASMPREGSRRDAPSDSEEGEEHIATPFATLGDRSSWQRRSEELDFVQPAGLPNREIDNKSEKLVRKTTTESTALSTSTLSDRERTKGGEGSLIGRILHSPMSSHVYLSPVAGQPLPSSKVGRSMSASDSQYNNWPEYQPSIGDSALVSPRHRSDVATGTTARQRDLLPFEVLHAHTLNDDYMERDFPIRFRGPRRAWSRIFRRSTASREANDVRGAVRSILRLGRRPLITDEELDAVDRGLDSTYRHANEKPSRRSGTVTSDYMFDIDIEQDAVFTLLNRLCLESGFNVTVRRPNYKMKVQVPCEGTRVPLLVSIQILKSSLGRGTCVSMVRSRDDQSGGPVTDIEAAGVLLRKRLGSHVEFIEDSFSELYMRDSEKQFGTPAYE</sequence>
<feature type="compositionally biased region" description="Basic and acidic residues" evidence="1">
    <location>
        <begin position="195"/>
        <end position="204"/>
    </location>
</feature>
<feature type="region of interest" description="Disordered" evidence="1">
    <location>
        <begin position="729"/>
        <end position="825"/>
    </location>
</feature>
<dbReference type="Gramene" id="CDF32116">
    <property type="protein sequence ID" value="CDF32116"/>
    <property type="gene ID" value="CHC_T00001356001"/>
</dbReference>
<keyword evidence="3" id="KW-1185">Reference proteome</keyword>
<dbReference type="EMBL" id="HG001459">
    <property type="protein sequence ID" value="CDF32116.1"/>
    <property type="molecule type" value="Genomic_DNA"/>
</dbReference>
<evidence type="ECO:0000256" key="1">
    <source>
        <dbReference type="SAM" id="MobiDB-lite"/>
    </source>
</evidence>
<name>R7Q449_CHOCR</name>
<protein>
    <submittedName>
        <fullName evidence="2">Uncharacterized protein</fullName>
    </submittedName>
</protein>
<feature type="compositionally biased region" description="Low complexity" evidence="1">
    <location>
        <begin position="801"/>
        <end position="811"/>
    </location>
</feature>
<feature type="compositionally biased region" description="Acidic residues" evidence="1">
    <location>
        <begin position="224"/>
        <end position="241"/>
    </location>
</feature>
<feature type="region of interest" description="Disordered" evidence="1">
    <location>
        <begin position="638"/>
        <end position="663"/>
    </location>
</feature>
<feature type="compositionally biased region" description="Polar residues" evidence="1">
    <location>
        <begin position="681"/>
        <end position="690"/>
    </location>
</feature>
<evidence type="ECO:0000313" key="3">
    <source>
        <dbReference type="Proteomes" id="UP000012073"/>
    </source>
</evidence>
<dbReference type="OrthoDB" id="10566191at2759"/>